<dbReference type="PANTHER" id="PTHR42790:SF4">
    <property type="entry name" value="VALINE--PYRUVATE AMINOTRANSFERASE"/>
    <property type="match status" value="1"/>
</dbReference>
<evidence type="ECO:0000256" key="2">
    <source>
        <dbReference type="ARBA" id="ARBA00022576"/>
    </source>
</evidence>
<evidence type="ECO:0000256" key="4">
    <source>
        <dbReference type="ARBA" id="ARBA00022898"/>
    </source>
</evidence>
<dbReference type="GO" id="GO:0005829">
    <property type="term" value="C:cytosol"/>
    <property type="evidence" value="ECO:0007669"/>
    <property type="project" value="TreeGrafter"/>
</dbReference>
<dbReference type="GO" id="GO:0030170">
    <property type="term" value="F:pyridoxal phosphate binding"/>
    <property type="evidence" value="ECO:0007669"/>
    <property type="project" value="InterPro"/>
</dbReference>
<dbReference type="GO" id="GO:0009042">
    <property type="term" value="F:valine-pyruvate transaminase activity"/>
    <property type="evidence" value="ECO:0007669"/>
    <property type="project" value="TreeGrafter"/>
</dbReference>
<evidence type="ECO:0000256" key="3">
    <source>
        <dbReference type="ARBA" id="ARBA00022679"/>
    </source>
</evidence>
<dbReference type="InterPro" id="IPR004839">
    <property type="entry name" value="Aminotransferase_I/II_large"/>
</dbReference>
<evidence type="ECO:0000313" key="6">
    <source>
        <dbReference type="EMBL" id="ADI23612.1"/>
    </source>
</evidence>
<name>E7C838_9GAMM</name>
<evidence type="ECO:0000259" key="5">
    <source>
        <dbReference type="Pfam" id="PF00155"/>
    </source>
</evidence>
<dbReference type="Gene3D" id="3.40.640.10">
    <property type="entry name" value="Type I PLP-dependent aspartate aminotransferase-like (Major domain)"/>
    <property type="match status" value="1"/>
</dbReference>
<dbReference type="AlphaFoldDB" id="E7C838"/>
<sequence length="420" mass="46715">MKFSKIGQFVSGESGIVRLMNDLGEIQSAQRPFNLLGGGNPARIPEVESRFRLAIEQLVRQDGNFEHFIGHYDGPQGNLPFRQSIAELLKKECGWPVEADNIAVTNGSQESFFILFNLFAGEHDDNQFRRILLPLTPEYIGYFDAGLGQDLFRTYRPKIEHLGPHRFKYRVDFDNLTVAADVGALCVSRPTNPTGNVLTDAELEQLRQLAAEHNVPLLIDGAYGLPFPNIVFSQATPMWDDNTIVCLSLSKIGLPGVRTGIVVANTQVTQAIRGANAILNLAPSSFGPLLAQQLLNSGQLIDLAENHIQPYYHSRLEQAMHWLDVALDGTPYRIHVAEGAFFLWLWLEGLPVSSDVLYQRLKVRDTLVISGSHFFLNSGASWPHRHECLRISYAQAPDQVEQGIRIIGEEVRSAYAEGGA</sequence>
<dbReference type="InterPro" id="IPR015421">
    <property type="entry name" value="PyrdxlP-dep_Trfase_major"/>
</dbReference>
<dbReference type="CDD" id="cd00609">
    <property type="entry name" value="AAT_like"/>
    <property type="match status" value="1"/>
</dbReference>
<dbReference type="InterPro" id="IPR050859">
    <property type="entry name" value="Class-I_PLP-dep_aminotransf"/>
</dbReference>
<dbReference type="InterPro" id="IPR015424">
    <property type="entry name" value="PyrdxlP-dep_Trfase"/>
</dbReference>
<keyword evidence="3 6" id="KW-0808">Transferase</keyword>
<dbReference type="NCBIfam" id="NF006967">
    <property type="entry name" value="PRK09440.1-5"/>
    <property type="match status" value="1"/>
</dbReference>
<feature type="domain" description="Aminotransferase class I/classII large" evidence="5">
    <location>
        <begin position="72"/>
        <end position="403"/>
    </location>
</feature>
<organism evidence="6">
    <name type="scientific">uncultured gamma proteobacterium HF4000_06A21</name>
    <dbReference type="NCBI Taxonomy" id="723581"/>
    <lineage>
        <taxon>Bacteria</taxon>
        <taxon>Pseudomonadati</taxon>
        <taxon>Pseudomonadota</taxon>
        <taxon>Gammaproteobacteria</taxon>
        <taxon>environmental samples</taxon>
    </lineage>
</organism>
<dbReference type="SUPFAM" id="SSF53383">
    <property type="entry name" value="PLP-dependent transferases"/>
    <property type="match status" value="1"/>
</dbReference>
<keyword evidence="6" id="KW-0670">Pyruvate</keyword>
<dbReference type="NCBIfam" id="NF006964">
    <property type="entry name" value="PRK09440.1-2"/>
    <property type="match status" value="1"/>
</dbReference>
<proteinExistence type="predicted"/>
<accession>E7C838</accession>
<keyword evidence="2 6" id="KW-0032">Aminotransferase</keyword>
<comment type="cofactor">
    <cofactor evidence="1">
        <name>pyridoxal 5'-phosphate</name>
        <dbReference type="ChEBI" id="CHEBI:597326"/>
    </cofactor>
</comment>
<keyword evidence="4" id="KW-0663">Pyridoxal phosphate</keyword>
<dbReference type="Pfam" id="PF00155">
    <property type="entry name" value="Aminotran_1_2"/>
    <property type="match status" value="1"/>
</dbReference>
<dbReference type="GO" id="GO:1901605">
    <property type="term" value="P:alpha-amino acid metabolic process"/>
    <property type="evidence" value="ECO:0007669"/>
    <property type="project" value="TreeGrafter"/>
</dbReference>
<dbReference type="PANTHER" id="PTHR42790">
    <property type="entry name" value="AMINOTRANSFERASE"/>
    <property type="match status" value="1"/>
</dbReference>
<protein>
    <submittedName>
        <fullName evidence="6">Alanine-alpha-ketoisovalerate (Or valine-pyruvate) aminotransferase</fullName>
    </submittedName>
</protein>
<dbReference type="EMBL" id="GU568019">
    <property type="protein sequence ID" value="ADI23612.1"/>
    <property type="molecule type" value="Genomic_DNA"/>
</dbReference>
<reference evidence="6" key="1">
    <citation type="submission" date="2010-01" db="EMBL/GenBank/DDBJ databases">
        <title>Genome fragments of uncultured bacteria from the North Pacific subtropical Gyre.</title>
        <authorList>
            <person name="Pham V.D."/>
            <person name="Delong E.F."/>
        </authorList>
    </citation>
    <scope>NUCLEOTIDE SEQUENCE</scope>
</reference>
<evidence type="ECO:0000256" key="1">
    <source>
        <dbReference type="ARBA" id="ARBA00001933"/>
    </source>
</evidence>